<evidence type="ECO:0000313" key="3">
    <source>
        <dbReference type="EMBL" id="ABF41977.1"/>
    </source>
</evidence>
<accession>Q1IMC3</accession>
<dbReference type="EMBL" id="CP000360">
    <property type="protein sequence ID" value="ABF41977.1"/>
    <property type="molecule type" value="Genomic_DNA"/>
</dbReference>
<evidence type="ECO:0000256" key="1">
    <source>
        <dbReference type="ARBA" id="ARBA00008107"/>
    </source>
</evidence>
<dbReference type="AlphaFoldDB" id="Q1IMC3"/>
<dbReference type="HOGENOM" id="CLU_1159880_0_0_0"/>
<dbReference type="EnsemblBacteria" id="ABF41977">
    <property type="protein sequence ID" value="ABF41977"/>
    <property type="gene ID" value="Acid345_2976"/>
</dbReference>
<name>Q1IMC3_KORVE</name>
<evidence type="ECO:0000313" key="4">
    <source>
        <dbReference type="Proteomes" id="UP000002432"/>
    </source>
</evidence>
<dbReference type="RefSeq" id="WP_011523778.1">
    <property type="nucleotide sequence ID" value="NC_008009.1"/>
</dbReference>
<dbReference type="KEGG" id="aba:Acid345_2976"/>
<feature type="domain" description="PhoU" evidence="2">
    <location>
        <begin position="35"/>
        <end position="99"/>
    </location>
</feature>
<dbReference type="SUPFAM" id="SSF109755">
    <property type="entry name" value="PhoU-like"/>
    <property type="match status" value="1"/>
</dbReference>
<dbReference type="Gene3D" id="1.20.58.220">
    <property type="entry name" value="Phosphate transport system protein phou homolog 2, domain 2"/>
    <property type="match status" value="2"/>
</dbReference>
<dbReference type="PANTHER" id="PTHR42930:SF3">
    <property type="entry name" value="PHOSPHATE-SPECIFIC TRANSPORT SYSTEM ACCESSORY PROTEIN PHOU"/>
    <property type="match status" value="1"/>
</dbReference>
<dbReference type="Pfam" id="PF01895">
    <property type="entry name" value="PhoU"/>
    <property type="match status" value="2"/>
</dbReference>
<dbReference type="PANTHER" id="PTHR42930">
    <property type="entry name" value="PHOSPHATE-SPECIFIC TRANSPORT SYSTEM ACCESSORY PROTEIN PHOU"/>
    <property type="match status" value="1"/>
</dbReference>
<protein>
    <submittedName>
        <fullName evidence="3">Phosphate uptake regulator, PhoU</fullName>
    </submittedName>
</protein>
<dbReference type="InterPro" id="IPR026022">
    <property type="entry name" value="PhoU_dom"/>
</dbReference>
<dbReference type="InterPro" id="IPR028366">
    <property type="entry name" value="PhoU"/>
</dbReference>
<dbReference type="GO" id="GO:0045936">
    <property type="term" value="P:negative regulation of phosphate metabolic process"/>
    <property type="evidence" value="ECO:0007669"/>
    <property type="project" value="InterPro"/>
</dbReference>
<comment type="similarity">
    <text evidence="1">Belongs to the PhoU family.</text>
</comment>
<feature type="domain" description="PhoU" evidence="2">
    <location>
        <begin position="123"/>
        <end position="205"/>
    </location>
</feature>
<reference evidence="3 4" key="1">
    <citation type="journal article" date="2009" name="Appl. Environ. Microbiol.">
        <title>Three genomes from the phylum Acidobacteria provide insight into the lifestyles of these microorganisms in soils.</title>
        <authorList>
            <person name="Ward N.L."/>
            <person name="Challacombe J.F."/>
            <person name="Janssen P.H."/>
            <person name="Henrissat B."/>
            <person name="Coutinho P.M."/>
            <person name="Wu M."/>
            <person name="Xie G."/>
            <person name="Haft D.H."/>
            <person name="Sait M."/>
            <person name="Badger J."/>
            <person name="Barabote R.D."/>
            <person name="Bradley B."/>
            <person name="Brettin T.S."/>
            <person name="Brinkac L.M."/>
            <person name="Bruce D."/>
            <person name="Creasy T."/>
            <person name="Daugherty S.C."/>
            <person name="Davidsen T.M."/>
            <person name="DeBoy R.T."/>
            <person name="Detter J.C."/>
            <person name="Dodson R.J."/>
            <person name="Durkin A.S."/>
            <person name="Ganapathy A."/>
            <person name="Gwinn-Giglio M."/>
            <person name="Han C.S."/>
            <person name="Khouri H."/>
            <person name="Kiss H."/>
            <person name="Kothari S.P."/>
            <person name="Madupu R."/>
            <person name="Nelson K.E."/>
            <person name="Nelson W.C."/>
            <person name="Paulsen I."/>
            <person name="Penn K."/>
            <person name="Ren Q."/>
            <person name="Rosovitz M.J."/>
            <person name="Selengut J.D."/>
            <person name="Shrivastava S."/>
            <person name="Sullivan S.A."/>
            <person name="Tapia R."/>
            <person name="Thompson L.S."/>
            <person name="Watkins K.L."/>
            <person name="Yang Q."/>
            <person name="Yu C."/>
            <person name="Zafar N."/>
            <person name="Zhou L."/>
            <person name="Kuske C.R."/>
        </authorList>
    </citation>
    <scope>NUCLEOTIDE SEQUENCE [LARGE SCALE GENOMIC DNA]</scope>
    <source>
        <strain evidence="3 4">Ellin345</strain>
    </source>
</reference>
<dbReference type="InterPro" id="IPR038078">
    <property type="entry name" value="PhoU-like_sf"/>
</dbReference>
<organism evidence="3 4">
    <name type="scientific">Koribacter versatilis (strain Ellin345)</name>
    <dbReference type="NCBI Taxonomy" id="204669"/>
    <lineage>
        <taxon>Bacteria</taxon>
        <taxon>Pseudomonadati</taxon>
        <taxon>Acidobacteriota</taxon>
        <taxon>Terriglobia</taxon>
        <taxon>Terriglobales</taxon>
        <taxon>Candidatus Korobacteraceae</taxon>
        <taxon>Candidatus Korobacter</taxon>
    </lineage>
</organism>
<dbReference type="eggNOG" id="COG0704">
    <property type="taxonomic scope" value="Bacteria"/>
</dbReference>
<proteinExistence type="inferred from homology"/>
<sequence>MATLSAGGQQDAACMHIRELTMNACKVAHSAAGAVAEGIATGVNALLETVRPREIELDRLDREIDSAVTTHITGATEESAREMLACMKLSIGMERIGDLLLGFSNRALVAASRCEMEDVRDLTLMASRLEKMLSEVREAFEMRNLDKALAVLRSDAEIDRLRNLVFVRHLENPGGTHRSESFHVVFMTQALERAGDHVKNMAEEVCHLVSGQSVRHLLRSIDKPLEQMFLDQLRTKHAL</sequence>
<dbReference type="OrthoDB" id="9814256at2"/>
<dbReference type="STRING" id="204669.Acid345_2976"/>
<dbReference type="Proteomes" id="UP000002432">
    <property type="component" value="Chromosome"/>
</dbReference>
<keyword evidence="4" id="KW-1185">Reference proteome</keyword>
<evidence type="ECO:0000259" key="2">
    <source>
        <dbReference type="Pfam" id="PF01895"/>
    </source>
</evidence>
<dbReference type="GO" id="GO:0030643">
    <property type="term" value="P:intracellular phosphate ion homeostasis"/>
    <property type="evidence" value="ECO:0007669"/>
    <property type="project" value="InterPro"/>
</dbReference>
<gene>
    <name evidence="3" type="ordered locus">Acid345_2976</name>
</gene>